<keyword evidence="9 11" id="KW-0472">Membrane</keyword>
<reference evidence="14" key="1">
    <citation type="journal article" date="2019" name="Int. J. Syst. Evol. Microbiol.">
        <title>The Global Catalogue of Microorganisms (GCM) 10K type strain sequencing project: providing services to taxonomists for standard genome sequencing and annotation.</title>
        <authorList>
            <consortium name="The Broad Institute Genomics Platform"/>
            <consortium name="The Broad Institute Genome Sequencing Center for Infectious Disease"/>
            <person name="Wu L."/>
            <person name="Ma J."/>
        </authorList>
    </citation>
    <scope>NUCLEOTIDE SEQUENCE [LARGE SCALE GENOMIC DNA]</scope>
    <source>
        <strain evidence="14">JCM 18459</strain>
    </source>
</reference>
<evidence type="ECO:0000256" key="2">
    <source>
        <dbReference type="ARBA" id="ARBA00022670"/>
    </source>
</evidence>
<dbReference type="PANTHER" id="PTHR43221:SF2">
    <property type="entry name" value="PROTEASE HTPX HOMOLOG"/>
    <property type="match status" value="1"/>
</dbReference>
<evidence type="ECO:0000313" key="14">
    <source>
        <dbReference type="Proteomes" id="UP001500221"/>
    </source>
</evidence>
<keyword evidence="14" id="KW-1185">Reference proteome</keyword>
<dbReference type="RefSeq" id="WP_345461597.1">
    <property type="nucleotide sequence ID" value="NZ_BAABKG010000004.1"/>
</dbReference>
<proteinExistence type="inferred from homology"/>
<dbReference type="Pfam" id="PF01435">
    <property type="entry name" value="Peptidase_M48"/>
    <property type="match status" value="1"/>
</dbReference>
<evidence type="ECO:0000256" key="10">
    <source>
        <dbReference type="RuleBase" id="RU003983"/>
    </source>
</evidence>
<feature type="transmembrane region" description="Helical" evidence="11">
    <location>
        <begin position="44"/>
        <end position="69"/>
    </location>
</feature>
<evidence type="ECO:0000256" key="3">
    <source>
        <dbReference type="ARBA" id="ARBA00022692"/>
    </source>
</evidence>
<evidence type="ECO:0000256" key="6">
    <source>
        <dbReference type="ARBA" id="ARBA00022833"/>
    </source>
</evidence>
<name>A0ABP9PXZ8_9ACTN</name>
<evidence type="ECO:0000256" key="8">
    <source>
        <dbReference type="ARBA" id="ARBA00023049"/>
    </source>
</evidence>
<evidence type="ECO:0000256" key="9">
    <source>
        <dbReference type="ARBA" id="ARBA00023136"/>
    </source>
</evidence>
<evidence type="ECO:0000256" key="11">
    <source>
        <dbReference type="SAM" id="Phobius"/>
    </source>
</evidence>
<comment type="similarity">
    <text evidence="10">Belongs to the peptidase M48 family.</text>
</comment>
<keyword evidence="4" id="KW-0479">Metal-binding</keyword>
<feature type="domain" description="Peptidase M48" evidence="12">
    <location>
        <begin position="115"/>
        <end position="336"/>
    </location>
</feature>
<dbReference type="CDD" id="cd07328">
    <property type="entry name" value="M48_Ste24p_like"/>
    <property type="match status" value="1"/>
</dbReference>
<evidence type="ECO:0000256" key="7">
    <source>
        <dbReference type="ARBA" id="ARBA00022989"/>
    </source>
</evidence>
<comment type="cofactor">
    <cofactor evidence="10">
        <name>Zn(2+)</name>
        <dbReference type="ChEBI" id="CHEBI:29105"/>
    </cofactor>
    <text evidence="10">Binds 1 zinc ion per subunit.</text>
</comment>
<keyword evidence="3 11" id="KW-0812">Transmembrane</keyword>
<protein>
    <recommendedName>
        <fullName evidence="12">Peptidase M48 domain-containing protein</fullName>
    </recommendedName>
</protein>
<dbReference type="InterPro" id="IPR050083">
    <property type="entry name" value="HtpX_protease"/>
</dbReference>
<dbReference type="EMBL" id="BAABKG010000004">
    <property type="protein sequence ID" value="GAA5153328.1"/>
    <property type="molecule type" value="Genomic_DNA"/>
</dbReference>
<keyword evidence="1" id="KW-1003">Cell membrane</keyword>
<dbReference type="Gene3D" id="3.30.2010.10">
    <property type="entry name" value="Metalloproteases ('zincins'), catalytic domain"/>
    <property type="match status" value="1"/>
</dbReference>
<keyword evidence="7 11" id="KW-1133">Transmembrane helix</keyword>
<evidence type="ECO:0000256" key="4">
    <source>
        <dbReference type="ARBA" id="ARBA00022723"/>
    </source>
</evidence>
<dbReference type="PANTHER" id="PTHR43221">
    <property type="entry name" value="PROTEASE HTPX"/>
    <property type="match status" value="1"/>
</dbReference>
<keyword evidence="5 10" id="KW-0378">Hydrolase</keyword>
<comment type="caution">
    <text evidence="13">The sequence shown here is derived from an EMBL/GenBank/DDBJ whole genome shotgun (WGS) entry which is preliminary data.</text>
</comment>
<keyword evidence="6 10" id="KW-0862">Zinc</keyword>
<dbReference type="Proteomes" id="UP001500221">
    <property type="component" value="Unassembled WGS sequence"/>
</dbReference>
<evidence type="ECO:0000313" key="13">
    <source>
        <dbReference type="EMBL" id="GAA5153328.1"/>
    </source>
</evidence>
<evidence type="ECO:0000256" key="5">
    <source>
        <dbReference type="ARBA" id="ARBA00022801"/>
    </source>
</evidence>
<evidence type="ECO:0000259" key="12">
    <source>
        <dbReference type="Pfam" id="PF01435"/>
    </source>
</evidence>
<accession>A0ABP9PXZ8</accession>
<evidence type="ECO:0000256" key="1">
    <source>
        <dbReference type="ARBA" id="ARBA00022475"/>
    </source>
</evidence>
<sequence>MTVPGDGRSRRDAFHDYAGAALDRRLVDEVVGTRRERPRLGASTVVLVLMATAVHLVLLALVVTGVGLLAAGSTWVLRVLGVVALLAAVAMVAAPGVRVPRGSGLLGESPALAGLVEEVAGCVGGPTPHRVELSPEFTAFVTSTRTGRRVLTIGAPLWVALGPQARVALLGHELGHFAHRDVLSGRYVGAAMVEVRAWLDVLAGNGDPDDAAQRAMAAVTWPVRAVLTGYLRLMTLLDGPSRRRQEVFADLASVRVAGTAGAVDLLETVLAEDGVVVACNRTAVTAGRPPLRPAIEAVAAGLDDARRAGLRRAGASRRSRIDDSHPATVERLRLVEGVERREPAVVLDAAREREVEAQLAPHVDDALRWLAASFLSR</sequence>
<dbReference type="InterPro" id="IPR001915">
    <property type="entry name" value="Peptidase_M48"/>
</dbReference>
<feature type="transmembrane region" description="Helical" evidence="11">
    <location>
        <begin position="75"/>
        <end position="94"/>
    </location>
</feature>
<keyword evidence="8 10" id="KW-0482">Metalloprotease</keyword>
<organism evidence="13 14">
    <name type="scientific">Nocardioides marinquilinus</name>
    <dbReference type="NCBI Taxonomy" id="1210400"/>
    <lineage>
        <taxon>Bacteria</taxon>
        <taxon>Bacillati</taxon>
        <taxon>Actinomycetota</taxon>
        <taxon>Actinomycetes</taxon>
        <taxon>Propionibacteriales</taxon>
        <taxon>Nocardioidaceae</taxon>
        <taxon>Nocardioides</taxon>
    </lineage>
</organism>
<keyword evidence="2 10" id="KW-0645">Protease</keyword>
<gene>
    <name evidence="13" type="ORF">GCM10023340_35200</name>
</gene>